<protein>
    <recommendedName>
        <fullName evidence="6">Peptidyl-prolyl cis-trans isomerase</fullName>
        <ecNumber evidence="6">5.2.1.8</ecNumber>
    </recommendedName>
</protein>
<dbReference type="InterPro" id="IPR046357">
    <property type="entry name" value="PPIase_dom_sf"/>
</dbReference>
<comment type="caution">
    <text evidence="8">The sequence shown here is derived from an EMBL/GenBank/DDBJ whole genome shotgun (WGS) entry which is preliminary data.</text>
</comment>
<evidence type="ECO:0000259" key="7">
    <source>
        <dbReference type="PROSITE" id="PS50059"/>
    </source>
</evidence>
<organism evidence="8 9">
    <name type="scientific">Actinophytocola algeriensis</name>
    <dbReference type="NCBI Taxonomy" id="1768010"/>
    <lineage>
        <taxon>Bacteria</taxon>
        <taxon>Bacillati</taxon>
        <taxon>Actinomycetota</taxon>
        <taxon>Actinomycetes</taxon>
        <taxon>Pseudonocardiales</taxon>
        <taxon>Pseudonocardiaceae</taxon>
    </lineage>
</organism>
<dbReference type="Proteomes" id="UP000520767">
    <property type="component" value="Unassembled WGS sequence"/>
</dbReference>
<dbReference type="RefSeq" id="WP_192772857.1">
    <property type="nucleotide sequence ID" value="NZ_JACHJQ010000005.1"/>
</dbReference>
<dbReference type="AlphaFoldDB" id="A0A7W7Q8Z6"/>
<comment type="similarity">
    <text evidence="2 6">Belongs to the FKBP-type PPIase family.</text>
</comment>
<evidence type="ECO:0000256" key="1">
    <source>
        <dbReference type="ARBA" id="ARBA00000971"/>
    </source>
</evidence>
<dbReference type="PANTHER" id="PTHR43811:SF19">
    <property type="entry name" value="39 KDA FK506-BINDING NUCLEAR PROTEIN"/>
    <property type="match status" value="1"/>
</dbReference>
<keyword evidence="9" id="KW-1185">Reference proteome</keyword>
<keyword evidence="4 5" id="KW-0413">Isomerase</keyword>
<dbReference type="GO" id="GO:0003755">
    <property type="term" value="F:peptidyl-prolyl cis-trans isomerase activity"/>
    <property type="evidence" value="ECO:0007669"/>
    <property type="project" value="UniProtKB-UniRule"/>
</dbReference>
<dbReference type="EC" id="5.2.1.8" evidence="6"/>
<dbReference type="PROSITE" id="PS50059">
    <property type="entry name" value="FKBP_PPIASE"/>
    <property type="match status" value="1"/>
</dbReference>
<name>A0A7W7Q8Z6_9PSEU</name>
<proteinExistence type="inferred from homology"/>
<keyword evidence="3 5" id="KW-0697">Rotamase</keyword>
<evidence type="ECO:0000256" key="4">
    <source>
        <dbReference type="ARBA" id="ARBA00023235"/>
    </source>
</evidence>
<reference evidence="8 9" key="1">
    <citation type="submission" date="2020-08" db="EMBL/GenBank/DDBJ databases">
        <title>Genomic Encyclopedia of Type Strains, Phase III (KMG-III): the genomes of soil and plant-associated and newly described type strains.</title>
        <authorList>
            <person name="Whitman W."/>
        </authorList>
    </citation>
    <scope>NUCLEOTIDE SEQUENCE [LARGE SCALE GENOMIC DNA]</scope>
    <source>
        <strain evidence="8 9">CECT 8960</strain>
    </source>
</reference>
<dbReference type="EMBL" id="JACHJQ010000005">
    <property type="protein sequence ID" value="MBB4909078.1"/>
    <property type="molecule type" value="Genomic_DNA"/>
</dbReference>
<evidence type="ECO:0000256" key="6">
    <source>
        <dbReference type="RuleBase" id="RU003915"/>
    </source>
</evidence>
<evidence type="ECO:0000256" key="5">
    <source>
        <dbReference type="PROSITE-ProRule" id="PRU00277"/>
    </source>
</evidence>
<feature type="domain" description="PPIase FKBP-type" evidence="7">
    <location>
        <begin position="29"/>
        <end position="114"/>
    </location>
</feature>
<dbReference type="PANTHER" id="PTHR43811">
    <property type="entry name" value="FKBP-TYPE PEPTIDYL-PROLYL CIS-TRANS ISOMERASE FKPA"/>
    <property type="match status" value="1"/>
</dbReference>
<gene>
    <name evidence="8" type="ORF">FHR82_005331</name>
</gene>
<dbReference type="Gene3D" id="3.10.50.40">
    <property type="match status" value="1"/>
</dbReference>
<dbReference type="Pfam" id="PF00254">
    <property type="entry name" value="FKBP_C"/>
    <property type="match status" value="1"/>
</dbReference>
<comment type="catalytic activity">
    <reaction evidence="1 5 6">
        <text>[protein]-peptidylproline (omega=180) = [protein]-peptidylproline (omega=0)</text>
        <dbReference type="Rhea" id="RHEA:16237"/>
        <dbReference type="Rhea" id="RHEA-COMP:10747"/>
        <dbReference type="Rhea" id="RHEA-COMP:10748"/>
        <dbReference type="ChEBI" id="CHEBI:83833"/>
        <dbReference type="ChEBI" id="CHEBI:83834"/>
        <dbReference type="EC" id="5.2.1.8"/>
    </reaction>
</comment>
<dbReference type="InterPro" id="IPR001179">
    <property type="entry name" value="PPIase_FKBP_dom"/>
</dbReference>
<evidence type="ECO:0000313" key="8">
    <source>
        <dbReference type="EMBL" id="MBB4909078.1"/>
    </source>
</evidence>
<evidence type="ECO:0000256" key="2">
    <source>
        <dbReference type="ARBA" id="ARBA00006577"/>
    </source>
</evidence>
<dbReference type="SUPFAM" id="SSF54534">
    <property type="entry name" value="FKBP-like"/>
    <property type="match status" value="1"/>
</dbReference>
<accession>A0A7W7Q8Z6</accession>
<evidence type="ECO:0000256" key="3">
    <source>
        <dbReference type="ARBA" id="ARBA00023110"/>
    </source>
</evidence>
<sequence length="116" mass="12270">MTVPGDCTAPTILLARDVVRGDGPQAVVGTRLEVSYLLVLWSSGTVLDSTWYAGESLPTQVRDLGRGKLIRGWDEGLPGLREGGRRLIVVPPAQDGGEPEGDTLIYVVDALSVTPG</sequence>
<evidence type="ECO:0000313" key="9">
    <source>
        <dbReference type="Proteomes" id="UP000520767"/>
    </source>
</evidence>